<dbReference type="HOGENOM" id="CLU_3375766_0_0_11"/>
<evidence type="ECO:0000313" key="2">
    <source>
        <dbReference type="Proteomes" id="UP000006728"/>
    </source>
</evidence>
<protein>
    <submittedName>
        <fullName evidence="1">Uncharacterized protein</fullName>
    </submittedName>
</protein>
<proteinExistence type="predicted"/>
<keyword evidence="2" id="KW-1185">Reference proteome</keyword>
<accession>A4FJA7</accession>
<dbReference type="EMBL" id="AM420293">
    <property type="protein sequence ID" value="CAM04132.1"/>
    <property type="molecule type" value="Genomic_DNA"/>
</dbReference>
<evidence type="ECO:0000313" key="1">
    <source>
        <dbReference type="EMBL" id="CAM04132.1"/>
    </source>
</evidence>
<dbReference type="Proteomes" id="UP000006728">
    <property type="component" value="Chromosome"/>
</dbReference>
<organism evidence="1 2">
    <name type="scientific">Saccharopolyspora erythraea (strain ATCC 11635 / DSM 40517 / JCM 4748 / NBRC 13426 / NCIMB 8594 / NRRL 2338)</name>
    <dbReference type="NCBI Taxonomy" id="405948"/>
    <lineage>
        <taxon>Bacteria</taxon>
        <taxon>Bacillati</taxon>
        <taxon>Actinomycetota</taxon>
        <taxon>Actinomycetes</taxon>
        <taxon>Pseudonocardiales</taxon>
        <taxon>Pseudonocardiaceae</taxon>
        <taxon>Saccharopolyspora</taxon>
    </lineage>
</organism>
<dbReference type="AlphaFoldDB" id="A4FJA7"/>
<gene>
    <name evidence="1" type="ordered locus">SACE_4866</name>
</gene>
<reference evidence="1 2" key="1">
    <citation type="journal article" date="2007" name="Nat. Biotechnol.">
        <title>Complete genome sequence of the erythromycin-producing bacterium Saccharopolyspora erythraea NRRL23338.</title>
        <authorList>
            <person name="Oliynyk M."/>
            <person name="Samborskyy M."/>
            <person name="Lester J.B."/>
            <person name="Mironenko T."/>
            <person name="Scott N."/>
            <person name="Dickens S."/>
            <person name="Haydock S.F."/>
            <person name="Leadlay P.F."/>
        </authorList>
    </citation>
    <scope>NUCLEOTIDE SEQUENCE [LARGE SCALE GENOMIC DNA]</scope>
    <source>
        <strain evidence="2">ATCC 11635 / DSM 40517 / JCM 4748 / NBRC 13426 / NCIMB 8594 / NRRL 2338</strain>
    </source>
</reference>
<dbReference type="KEGG" id="sen:SACE_4866"/>
<sequence>MVFLPLFFTHTTGLSLAEYLPLVSLMYGANLPLA</sequence>
<name>A4FJA7_SACEN</name>